<evidence type="ECO:0000313" key="3">
    <source>
        <dbReference type="Proteomes" id="UP001165085"/>
    </source>
</evidence>
<organism evidence="2 3">
    <name type="scientific">Triparma strigata</name>
    <dbReference type="NCBI Taxonomy" id="1606541"/>
    <lineage>
        <taxon>Eukaryota</taxon>
        <taxon>Sar</taxon>
        <taxon>Stramenopiles</taxon>
        <taxon>Ochrophyta</taxon>
        <taxon>Bolidophyceae</taxon>
        <taxon>Parmales</taxon>
        <taxon>Triparmaceae</taxon>
        <taxon>Triparma</taxon>
    </lineage>
</organism>
<feature type="transmembrane region" description="Helical" evidence="1">
    <location>
        <begin position="91"/>
        <end position="114"/>
    </location>
</feature>
<reference evidence="3" key="1">
    <citation type="journal article" date="2023" name="Commun. Biol.">
        <title>Genome analysis of Parmales, the sister group of diatoms, reveals the evolutionary specialization of diatoms from phago-mixotrophs to photoautotrophs.</title>
        <authorList>
            <person name="Ban H."/>
            <person name="Sato S."/>
            <person name="Yoshikawa S."/>
            <person name="Yamada K."/>
            <person name="Nakamura Y."/>
            <person name="Ichinomiya M."/>
            <person name="Sato N."/>
            <person name="Blanc-Mathieu R."/>
            <person name="Endo H."/>
            <person name="Kuwata A."/>
            <person name="Ogata H."/>
        </authorList>
    </citation>
    <scope>NUCLEOTIDE SEQUENCE [LARGE SCALE GENOMIC DNA]</scope>
    <source>
        <strain evidence="3">NIES 3701</strain>
    </source>
</reference>
<comment type="caution">
    <text evidence="2">The sequence shown here is derived from an EMBL/GenBank/DDBJ whole genome shotgun (WGS) entry which is preliminary data.</text>
</comment>
<evidence type="ECO:0000256" key="1">
    <source>
        <dbReference type="SAM" id="Phobius"/>
    </source>
</evidence>
<protein>
    <submittedName>
        <fullName evidence="2">Uncharacterized protein</fullName>
    </submittedName>
</protein>
<gene>
    <name evidence="2" type="ORF">TrST_g5875</name>
</gene>
<proteinExistence type="predicted"/>
<keyword evidence="1" id="KW-0812">Transmembrane</keyword>
<evidence type="ECO:0000313" key="2">
    <source>
        <dbReference type="EMBL" id="GMH83730.1"/>
    </source>
</evidence>
<keyword evidence="1" id="KW-0472">Membrane</keyword>
<name>A0A9W7B963_9STRA</name>
<sequence length="249" mass="28311">MNKFQRFLVFLKDIFRHPHPTASVPVPPVIIPVIIENSTLISNLRHNITTSIIEILDVRLPTNRPMDSLSIALDALFEEYFSKYATKEMSLYLNIFLSLLFLFVIAVSLLQPLYQEMFNNERRIRAEETMNKPAPGAENNYVKVKDILITNNFEQPSQASFPPPAPLTPRKTDQRSLIKIHASTLKLHTLLGVTFKHLNACEGDPEEVKEELLMAEGCVCSAVVKVLEEIEDELGGEYRKIRSPVILPK</sequence>
<dbReference type="OrthoDB" id="10470075at2759"/>
<dbReference type="EMBL" id="BRXY01000284">
    <property type="protein sequence ID" value="GMH83730.1"/>
    <property type="molecule type" value="Genomic_DNA"/>
</dbReference>
<accession>A0A9W7B963</accession>
<keyword evidence="1" id="KW-1133">Transmembrane helix</keyword>
<dbReference type="AlphaFoldDB" id="A0A9W7B963"/>
<keyword evidence="3" id="KW-1185">Reference proteome</keyword>
<dbReference type="Proteomes" id="UP001165085">
    <property type="component" value="Unassembled WGS sequence"/>
</dbReference>